<reference evidence="4 6" key="2">
    <citation type="submission" date="2018-12" db="EMBL/GenBank/DDBJ databases">
        <authorList>
            <person name="hu s."/>
            <person name="Xu Y."/>
            <person name="Xu B."/>
            <person name="Li F."/>
        </authorList>
    </citation>
    <scope>NUCLEOTIDE SEQUENCE [LARGE SCALE GENOMIC DNA]</scope>
    <source>
        <strain evidence="4 6">KSW2-17</strain>
    </source>
</reference>
<evidence type="ECO:0000256" key="2">
    <source>
        <dbReference type="SAM" id="Phobius"/>
    </source>
</evidence>
<keyword evidence="2" id="KW-1133">Transmembrane helix</keyword>
<evidence type="ECO:0000313" key="6">
    <source>
        <dbReference type="Proteomes" id="UP000268291"/>
    </source>
</evidence>
<feature type="transmembrane region" description="Helical" evidence="2">
    <location>
        <begin position="26"/>
        <end position="53"/>
    </location>
</feature>
<protein>
    <submittedName>
        <fullName evidence="3">Uncharacterized protein</fullName>
    </submittedName>
</protein>
<dbReference type="AlphaFoldDB" id="A0A2P8GSJ2"/>
<evidence type="ECO:0000313" key="5">
    <source>
        <dbReference type="Proteomes" id="UP000241203"/>
    </source>
</evidence>
<dbReference type="Proteomes" id="UP000241203">
    <property type="component" value="Unassembled WGS sequence"/>
</dbReference>
<reference evidence="3 5" key="1">
    <citation type="submission" date="2018-03" db="EMBL/GenBank/DDBJ databases">
        <title>Genomic Encyclopedia of Archaeal and Bacterial Type Strains, Phase II (KMG-II): from individual species to whole genera.</title>
        <authorList>
            <person name="Goeker M."/>
        </authorList>
    </citation>
    <scope>NUCLEOTIDE SEQUENCE [LARGE SCALE GENOMIC DNA]</scope>
    <source>
        <strain evidence="3 5">DSM 21548</strain>
    </source>
</reference>
<name>A0A2P8GSJ2_9MICO</name>
<comment type="caution">
    <text evidence="3">The sequence shown here is derived from an EMBL/GenBank/DDBJ whole genome shotgun (WGS) entry which is preliminary data.</text>
</comment>
<dbReference type="EMBL" id="PYAU01000001">
    <property type="protein sequence ID" value="PSL36940.1"/>
    <property type="molecule type" value="Genomic_DNA"/>
</dbReference>
<evidence type="ECO:0000313" key="3">
    <source>
        <dbReference type="EMBL" id="PSL36940.1"/>
    </source>
</evidence>
<accession>A0A2P8GSJ2</accession>
<sequence length="273" mass="27975">MDMTHTGSTGTGAAQGTIGLPVRATIVVALVALWLLHVTLATTAVVAGLTMVVDGASNVVGPSAREGGDAPGAADRGNEAGPSPDGRARRDSSTAPSRIDDDVWRLDGFADFSDSRMRVAGGPGGDWTESRLSGRTVWVDDRCRVTAEVVDIGAALGRGAVRDGYTDAEVSEELARSIGAAAFGGAETRSDPHPATTWLPLAQAGSAVEFATVALVPAEQSAAGASFVVVSARTSVEHGRAVVFALACIDTPASQADALARDLLGRFRLEIPR</sequence>
<keyword evidence="6" id="KW-1185">Reference proteome</keyword>
<dbReference type="Proteomes" id="UP000268291">
    <property type="component" value="Unassembled WGS sequence"/>
</dbReference>
<evidence type="ECO:0000313" key="4">
    <source>
        <dbReference type="EMBL" id="RUQ81755.1"/>
    </source>
</evidence>
<proteinExistence type="predicted"/>
<evidence type="ECO:0000256" key="1">
    <source>
        <dbReference type="SAM" id="MobiDB-lite"/>
    </source>
</evidence>
<feature type="compositionally biased region" description="Basic and acidic residues" evidence="1">
    <location>
        <begin position="86"/>
        <end position="99"/>
    </location>
</feature>
<dbReference type="EMBL" id="RZGY01000006">
    <property type="protein sequence ID" value="RUQ81755.1"/>
    <property type="molecule type" value="Genomic_DNA"/>
</dbReference>
<keyword evidence="2" id="KW-0472">Membrane</keyword>
<gene>
    <name evidence="3" type="ORF">CLV49_0542</name>
    <name evidence="4" type="ORF">ELQ93_17805</name>
</gene>
<keyword evidence="2" id="KW-0812">Transmembrane</keyword>
<dbReference type="OrthoDB" id="10003874at2"/>
<feature type="region of interest" description="Disordered" evidence="1">
    <location>
        <begin position="63"/>
        <end position="99"/>
    </location>
</feature>
<organism evidence="3 5">
    <name type="scientific">Labedella gwakjiensis</name>
    <dbReference type="NCBI Taxonomy" id="390269"/>
    <lineage>
        <taxon>Bacteria</taxon>
        <taxon>Bacillati</taxon>
        <taxon>Actinomycetota</taxon>
        <taxon>Actinomycetes</taxon>
        <taxon>Micrococcales</taxon>
        <taxon>Microbacteriaceae</taxon>
        <taxon>Labedella</taxon>
    </lineage>
</organism>
<dbReference type="RefSeq" id="WP_106562154.1">
    <property type="nucleotide sequence ID" value="NZ_PYAU01000001.1"/>
</dbReference>